<comment type="caution">
    <text evidence="7">The sequence shown here is derived from an EMBL/GenBank/DDBJ whole genome shotgun (WGS) entry which is preliminary data.</text>
</comment>
<dbReference type="PANTHER" id="PTHR24096:SF149">
    <property type="entry name" value="AMP-BINDING DOMAIN-CONTAINING PROTEIN-RELATED"/>
    <property type="match status" value="1"/>
</dbReference>
<dbReference type="Proteomes" id="UP001353858">
    <property type="component" value="Unassembled WGS sequence"/>
</dbReference>
<dbReference type="Pfam" id="PF13193">
    <property type="entry name" value="AMP-binding_C"/>
    <property type="match status" value="1"/>
</dbReference>
<feature type="domain" description="AMP-dependent synthetase/ligase" evidence="5">
    <location>
        <begin position="34"/>
        <end position="398"/>
    </location>
</feature>
<evidence type="ECO:0000313" key="7">
    <source>
        <dbReference type="EMBL" id="KAK4873028.1"/>
    </source>
</evidence>
<evidence type="ECO:0000259" key="6">
    <source>
        <dbReference type="Pfam" id="PF13193"/>
    </source>
</evidence>
<evidence type="ECO:0000259" key="5">
    <source>
        <dbReference type="Pfam" id="PF00501"/>
    </source>
</evidence>
<gene>
    <name evidence="7" type="ORF">RN001_015057</name>
</gene>
<dbReference type="Pfam" id="PF00501">
    <property type="entry name" value="AMP-binding"/>
    <property type="match status" value="1"/>
</dbReference>
<proteinExistence type="inferred from homology"/>
<evidence type="ECO:0000256" key="3">
    <source>
        <dbReference type="ARBA" id="ARBA00022598"/>
    </source>
</evidence>
<dbReference type="PROSITE" id="PS00455">
    <property type="entry name" value="AMP_BINDING"/>
    <property type="match status" value="1"/>
</dbReference>
<evidence type="ECO:0000256" key="4">
    <source>
        <dbReference type="ARBA" id="ARBA00023140"/>
    </source>
</evidence>
<dbReference type="EMBL" id="JARPUR010000007">
    <property type="protein sequence ID" value="KAK4873028.1"/>
    <property type="molecule type" value="Genomic_DNA"/>
</dbReference>
<dbReference type="SUPFAM" id="SSF56801">
    <property type="entry name" value="Acetyl-CoA synthetase-like"/>
    <property type="match status" value="1"/>
</dbReference>
<feature type="domain" description="AMP-binding enzyme C-terminal" evidence="6">
    <location>
        <begin position="448"/>
        <end position="524"/>
    </location>
</feature>
<keyword evidence="8" id="KW-1185">Reference proteome</keyword>
<dbReference type="GO" id="GO:0005777">
    <property type="term" value="C:peroxisome"/>
    <property type="evidence" value="ECO:0007669"/>
    <property type="project" value="UniProtKB-SubCell"/>
</dbReference>
<dbReference type="InterPro" id="IPR000873">
    <property type="entry name" value="AMP-dep_synth/lig_dom"/>
</dbReference>
<organism evidence="7 8">
    <name type="scientific">Aquatica leii</name>
    <dbReference type="NCBI Taxonomy" id="1421715"/>
    <lineage>
        <taxon>Eukaryota</taxon>
        <taxon>Metazoa</taxon>
        <taxon>Ecdysozoa</taxon>
        <taxon>Arthropoda</taxon>
        <taxon>Hexapoda</taxon>
        <taxon>Insecta</taxon>
        <taxon>Pterygota</taxon>
        <taxon>Neoptera</taxon>
        <taxon>Endopterygota</taxon>
        <taxon>Coleoptera</taxon>
        <taxon>Polyphaga</taxon>
        <taxon>Elateriformia</taxon>
        <taxon>Elateroidea</taxon>
        <taxon>Lampyridae</taxon>
        <taxon>Luciolinae</taxon>
        <taxon>Aquatica</taxon>
    </lineage>
</organism>
<evidence type="ECO:0000256" key="2">
    <source>
        <dbReference type="ARBA" id="ARBA00006432"/>
    </source>
</evidence>
<sequence length="539" mass="61228">MNLTGSNDDKIIHVPKSDYVPDPRGLGYTLFYCMQKHKDKIAQIDGITGETDTYTSLLQRCVRTAIKMRCLGVTPNDIISTCTFTRLDSCVPYLATLFLGAKIANFDPTLSLQDTVHLMKQVTPKIIFVIPETLDVIKNAVKELNKQITIVVFGSTDEHTPFSEFLKPSLEESLFKPHEISDLKETAIIFFSSGTSGLPKGICISHYGFMHQQMNLANMGFCLDINVGFSSLYWITPSAFLSTTTFLGVARLVVPKFDASIIWTAIKKFKPTFVYGIPVHLLTMYDTKPINVDVSCVKQLLVGGGQLLKNQIIKIRSIFPKAQLCTAYGQTEMAVMISISRPNQVNFEKFALEKPTYCGVGVPGISYKVVDIDTEEILGPNQPGELRLRTDYCLNGYYNMDASDCWDKDGWYRTWDLVYYDEDKCFYVVDRLKEFLKYQSWHVPPSLLENILRTHQDVANAVIIGVPHDLDECHFMGLVVLKNRNSKVTPEELEKFVEERVDDRKRLRGGVKIIEKIPLMETGKLQRRKIRDMYLRGEI</sequence>
<dbReference type="Gene3D" id="3.40.50.12780">
    <property type="entry name" value="N-terminal domain of ligase-like"/>
    <property type="match status" value="1"/>
</dbReference>
<evidence type="ECO:0008006" key="9">
    <source>
        <dbReference type="Google" id="ProtNLM"/>
    </source>
</evidence>
<keyword evidence="3" id="KW-0436">Ligase</keyword>
<keyword evidence="4" id="KW-0576">Peroxisome</keyword>
<comment type="subcellular location">
    <subcellularLocation>
        <location evidence="1">Peroxisome</location>
    </subcellularLocation>
</comment>
<name>A0AAN7SKX8_9COLE</name>
<dbReference type="InterPro" id="IPR042099">
    <property type="entry name" value="ANL_N_sf"/>
</dbReference>
<protein>
    <recommendedName>
        <fullName evidence="9">Luciferin 4-monooxygenase</fullName>
    </recommendedName>
</protein>
<dbReference type="Gene3D" id="3.30.300.30">
    <property type="match status" value="1"/>
</dbReference>
<evidence type="ECO:0000313" key="8">
    <source>
        <dbReference type="Proteomes" id="UP001353858"/>
    </source>
</evidence>
<dbReference type="InterPro" id="IPR025110">
    <property type="entry name" value="AMP-bd_C"/>
</dbReference>
<dbReference type="GO" id="GO:0016405">
    <property type="term" value="F:CoA-ligase activity"/>
    <property type="evidence" value="ECO:0007669"/>
    <property type="project" value="TreeGrafter"/>
</dbReference>
<dbReference type="AlphaFoldDB" id="A0AAN7SKX8"/>
<dbReference type="InterPro" id="IPR020845">
    <property type="entry name" value="AMP-binding_CS"/>
</dbReference>
<accession>A0AAN7SKX8</accession>
<dbReference type="PANTHER" id="PTHR24096">
    <property type="entry name" value="LONG-CHAIN-FATTY-ACID--COA LIGASE"/>
    <property type="match status" value="1"/>
</dbReference>
<dbReference type="InterPro" id="IPR045851">
    <property type="entry name" value="AMP-bd_C_sf"/>
</dbReference>
<reference evidence="8" key="1">
    <citation type="submission" date="2023-01" db="EMBL/GenBank/DDBJ databases">
        <title>Key to firefly adult light organ development and bioluminescence: homeobox transcription factors regulate luciferase expression and transportation to peroxisome.</title>
        <authorList>
            <person name="Fu X."/>
        </authorList>
    </citation>
    <scope>NUCLEOTIDE SEQUENCE [LARGE SCALE GENOMIC DNA]</scope>
</reference>
<comment type="similarity">
    <text evidence="2">Belongs to the ATP-dependent AMP-binding enzyme family.</text>
</comment>
<evidence type="ECO:0000256" key="1">
    <source>
        <dbReference type="ARBA" id="ARBA00004275"/>
    </source>
</evidence>